<dbReference type="Pfam" id="PF00191">
    <property type="entry name" value="Annexin"/>
    <property type="match status" value="3"/>
</dbReference>
<dbReference type="GO" id="GO:0005737">
    <property type="term" value="C:cytoplasm"/>
    <property type="evidence" value="ECO:0007669"/>
    <property type="project" value="TreeGrafter"/>
</dbReference>
<dbReference type="EMBL" id="JAATIP010000032">
    <property type="protein sequence ID" value="KAF4388993.1"/>
    <property type="molecule type" value="Genomic_DNA"/>
</dbReference>
<dbReference type="PROSITE" id="PS51897">
    <property type="entry name" value="ANNEXIN_2"/>
    <property type="match status" value="4"/>
</dbReference>
<comment type="caution">
    <text evidence="8">The sequence shown here is derived from an EMBL/GenBank/DDBJ whole genome shotgun (WGS) entry which is preliminary data.</text>
</comment>
<evidence type="ECO:0000313" key="9">
    <source>
        <dbReference type="Proteomes" id="UP000525078"/>
    </source>
</evidence>
<dbReference type="GO" id="GO:0001786">
    <property type="term" value="F:phosphatidylserine binding"/>
    <property type="evidence" value="ECO:0007669"/>
    <property type="project" value="TreeGrafter"/>
</dbReference>
<evidence type="ECO:0000313" key="8">
    <source>
        <dbReference type="EMBL" id="KAF4388993.1"/>
    </source>
</evidence>
<dbReference type="PRINTS" id="PR01814">
    <property type="entry name" value="ANNEXINPLANT"/>
</dbReference>
<feature type="binding site" evidence="6">
    <location>
        <position position="278"/>
    </location>
    <ligand>
        <name>Ca(2+)</name>
        <dbReference type="ChEBI" id="CHEBI:29108"/>
        <label>1</label>
    </ligand>
</feature>
<evidence type="ECO:0000256" key="3">
    <source>
        <dbReference type="ARBA" id="ARBA00022837"/>
    </source>
</evidence>
<accession>A0A7J6H1E6</accession>
<feature type="binding site" evidence="6">
    <location>
        <position position="40"/>
    </location>
    <ligand>
        <name>Ca(2+)</name>
        <dbReference type="ChEBI" id="CHEBI:29108"/>
        <label>1</label>
    </ligand>
</feature>
<keyword evidence="2 7" id="KW-0677">Repeat</keyword>
<dbReference type="InterPro" id="IPR018502">
    <property type="entry name" value="Annexin_repeat"/>
</dbReference>
<dbReference type="GO" id="GO:0005509">
    <property type="term" value="F:calcium ion binding"/>
    <property type="evidence" value="ECO:0007669"/>
    <property type="project" value="InterPro"/>
</dbReference>
<dbReference type="GO" id="GO:0005544">
    <property type="term" value="F:calcium-dependent phospholipid binding"/>
    <property type="evidence" value="ECO:0007669"/>
    <property type="project" value="UniProtKB-KW"/>
</dbReference>
<feature type="binding site" evidence="6">
    <location>
        <position position="42"/>
    </location>
    <ligand>
        <name>Ca(2+)</name>
        <dbReference type="ChEBI" id="CHEBI:29108"/>
        <label>1</label>
    </ligand>
</feature>
<dbReference type="FunFam" id="1.10.220.10:FF:000006">
    <property type="entry name" value="Annexin"/>
    <property type="match status" value="1"/>
</dbReference>
<feature type="binding site" evidence="6">
    <location>
        <position position="274"/>
    </location>
    <ligand>
        <name>Ca(2+)</name>
        <dbReference type="ChEBI" id="CHEBI:29108"/>
        <label>1</label>
    </ligand>
</feature>
<keyword evidence="5 7" id="KW-0111">Calcium/phospholipid-binding</keyword>
<dbReference type="InterPro" id="IPR037104">
    <property type="entry name" value="Annexin_sf"/>
</dbReference>
<evidence type="ECO:0000256" key="2">
    <source>
        <dbReference type="ARBA" id="ARBA00022737"/>
    </source>
</evidence>
<keyword evidence="1 6" id="KW-0479">Metal-binding</keyword>
<dbReference type="InterPro" id="IPR018252">
    <property type="entry name" value="Annexin_repeat_CS"/>
</dbReference>
<comment type="similarity">
    <text evidence="7">Belongs to the annexin family.</text>
</comment>
<dbReference type="AlphaFoldDB" id="A0A7J6H1E6"/>
<evidence type="ECO:0000256" key="6">
    <source>
        <dbReference type="PIRSR" id="PIRSR609118-1"/>
    </source>
</evidence>
<dbReference type="FunFam" id="1.10.220.10:FF:000001">
    <property type="entry name" value="Annexin"/>
    <property type="match status" value="1"/>
</dbReference>
<dbReference type="Proteomes" id="UP000525078">
    <property type="component" value="Unassembled WGS sequence"/>
</dbReference>
<dbReference type="GO" id="GO:0009408">
    <property type="term" value="P:response to heat"/>
    <property type="evidence" value="ECO:0007669"/>
    <property type="project" value="TreeGrafter"/>
</dbReference>
<keyword evidence="3 6" id="KW-0106">Calcium</keyword>
<feature type="binding site" evidence="6">
    <location>
        <position position="319"/>
    </location>
    <ligand>
        <name>Ca(2+)</name>
        <dbReference type="ChEBI" id="CHEBI:29108"/>
        <label>1</label>
    </ligand>
</feature>
<reference evidence="8 9" key="1">
    <citation type="journal article" date="2020" name="bioRxiv">
        <title>Sequence and annotation of 42 cannabis genomes reveals extensive copy number variation in cannabinoid synthesis and pathogen resistance genes.</title>
        <authorList>
            <person name="Mckernan K.J."/>
            <person name="Helbert Y."/>
            <person name="Kane L.T."/>
            <person name="Ebling H."/>
            <person name="Zhang L."/>
            <person name="Liu B."/>
            <person name="Eaton Z."/>
            <person name="Mclaughlin S."/>
            <person name="Kingan S."/>
            <person name="Baybayan P."/>
            <person name="Concepcion G."/>
            <person name="Jordan M."/>
            <person name="Riva A."/>
            <person name="Barbazuk W."/>
            <person name="Harkins T."/>
        </authorList>
    </citation>
    <scope>NUCLEOTIDE SEQUENCE [LARGE SCALE GENOMIC DNA]</scope>
    <source>
        <strain evidence="9">cv. Jamaican Lion 4</strain>
        <tissue evidence="8">Leaf</tissue>
    </source>
</reference>
<organism evidence="8 9">
    <name type="scientific">Cannabis sativa</name>
    <name type="common">Hemp</name>
    <name type="synonym">Marijuana</name>
    <dbReference type="NCBI Taxonomy" id="3483"/>
    <lineage>
        <taxon>Eukaryota</taxon>
        <taxon>Viridiplantae</taxon>
        <taxon>Streptophyta</taxon>
        <taxon>Embryophyta</taxon>
        <taxon>Tracheophyta</taxon>
        <taxon>Spermatophyta</taxon>
        <taxon>Magnoliopsida</taxon>
        <taxon>eudicotyledons</taxon>
        <taxon>Gunneridae</taxon>
        <taxon>Pentapetalae</taxon>
        <taxon>rosids</taxon>
        <taxon>fabids</taxon>
        <taxon>Rosales</taxon>
        <taxon>Cannabaceae</taxon>
        <taxon>Cannabis</taxon>
    </lineage>
</organism>
<name>A0A7J6H1E6_CANSA</name>
<comment type="domain">
    <text evidence="7">A pair of annexin repeats may form one binding site for calcium and phospholipid.</text>
</comment>
<dbReference type="PRINTS" id="PR00196">
    <property type="entry name" value="ANNEXIN"/>
</dbReference>
<evidence type="ECO:0000256" key="4">
    <source>
        <dbReference type="ARBA" id="ARBA00023216"/>
    </source>
</evidence>
<dbReference type="PROSITE" id="PS00223">
    <property type="entry name" value="ANNEXIN_1"/>
    <property type="match status" value="1"/>
</dbReference>
<dbReference type="InterPro" id="IPR001464">
    <property type="entry name" value="Annexin"/>
</dbReference>
<feature type="binding site" evidence="6">
    <location>
        <position position="316"/>
    </location>
    <ligand>
        <name>Ca(2+)</name>
        <dbReference type="ChEBI" id="CHEBI:29108"/>
        <label>1</label>
    </ligand>
</feature>
<dbReference type="GO" id="GO:0009651">
    <property type="term" value="P:response to salt stress"/>
    <property type="evidence" value="ECO:0007669"/>
    <property type="project" value="TreeGrafter"/>
</dbReference>
<evidence type="ECO:0000256" key="5">
    <source>
        <dbReference type="ARBA" id="ARBA00023302"/>
    </source>
</evidence>
<dbReference type="SMART" id="SM00335">
    <property type="entry name" value="ANX"/>
    <property type="match status" value="3"/>
</dbReference>
<dbReference type="GO" id="GO:0009409">
    <property type="term" value="P:response to cold"/>
    <property type="evidence" value="ECO:0007669"/>
    <property type="project" value="TreeGrafter"/>
</dbReference>
<keyword evidence="4 7" id="KW-0041">Annexin</keyword>
<feature type="binding site" evidence="6">
    <location>
        <position position="44"/>
    </location>
    <ligand>
        <name>Ca(2+)</name>
        <dbReference type="ChEBI" id="CHEBI:29108"/>
        <label>1</label>
    </ligand>
</feature>
<gene>
    <name evidence="8" type="ORF">F8388_026722</name>
</gene>
<feature type="binding site" evidence="6">
    <location>
        <position position="318"/>
    </location>
    <ligand>
        <name>Ca(2+)</name>
        <dbReference type="ChEBI" id="CHEBI:29108"/>
        <label>1</label>
    </ligand>
</feature>
<proteinExistence type="inferred from homology"/>
<dbReference type="SUPFAM" id="SSF47874">
    <property type="entry name" value="Annexin"/>
    <property type="match status" value="1"/>
</dbReference>
<dbReference type="GO" id="GO:0005886">
    <property type="term" value="C:plasma membrane"/>
    <property type="evidence" value="ECO:0007669"/>
    <property type="project" value="TreeGrafter"/>
</dbReference>
<dbReference type="InterPro" id="IPR009118">
    <property type="entry name" value="AnnexinD_plant"/>
</dbReference>
<sequence length="335" mass="37666">MFLLLLLDKDTKRESGMGSLTVPHIVPTPAEDANALKKAFHGWGTDEKTLIRILGHRNANQRRNIRHTYFQLYNESLIDRLSSELSGDFGKAIILWAYDPCERDAKLAREALENSKKSVEHLKIIVEMSCASSPDHLVGVRQAYTCLFHCSLEEDIASNVSPSSLAKLLVAVVSSYRYEKDEVDSAIANLEASKLHEAIKTKQLDDDHVNWILSTRNFYQLRETFACYKTTYGNLIAQDILSCGNGKFESVLKVIICCLDSPEKHFAEVIRDSIVGFGTDEDSLSRAIVSRAEIDLMKVREKYQNLYKTSLDDAVVGDTSGDYEDFLMTLLGARN</sequence>
<protein>
    <recommendedName>
        <fullName evidence="7">Annexin</fullName>
    </recommendedName>
</protein>
<dbReference type="PANTHER" id="PTHR10502:SF99">
    <property type="entry name" value="ANNEXIN D3"/>
    <property type="match status" value="1"/>
</dbReference>
<feature type="binding site" evidence="6">
    <location>
        <position position="324"/>
    </location>
    <ligand>
        <name>Ca(2+)</name>
        <dbReference type="ChEBI" id="CHEBI:29108"/>
        <label>1</label>
    </ligand>
</feature>
<dbReference type="GO" id="GO:0009414">
    <property type="term" value="P:response to water deprivation"/>
    <property type="evidence" value="ECO:0007669"/>
    <property type="project" value="TreeGrafter"/>
</dbReference>
<evidence type="ECO:0000256" key="1">
    <source>
        <dbReference type="ARBA" id="ARBA00022723"/>
    </source>
</evidence>
<dbReference type="FunFam" id="1.10.220.10:FF:000008">
    <property type="entry name" value="Annexin"/>
    <property type="match status" value="1"/>
</dbReference>
<dbReference type="PANTHER" id="PTHR10502">
    <property type="entry name" value="ANNEXIN"/>
    <property type="match status" value="1"/>
</dbReference>
<dbReference type="Gene3D" id="1.10.220.10">
    <property type="entry name" value="Annexin"/>
    <property type="match status" value="4"/>
</dbReference>
<feature type="binding site" evidence="6">
    <location>
        <position position="84"/>
    </location>
    <ligand>
        <name>Ca(2+)</name>
        <dbReference type="ChEBI" id="CHEBI:29108"/>
        <label>1</label>
    </ligand>
</feature>
<evidence type="ECO:0000256" key="7">
    <source>
        <dbReference type="RuleBase" id="RU003540"/>
    </source>
</evidence>